<protein>
    <recommendedName>
        <fullName evidence="1">Bacterial Pleckstrin homology domain-containing protein</fullName>
    </recommendedName>
</protein>
<dbReference type="SUPFAM" id="SSF50729">
    <property type="entry name" value="PH domain-like"/>
    <property type="match status" value="1"/>
</dbReference>
<sequence length="123" mass="13818">MIDFQQGFVKLAPINPEQIMPLLSPMIVDNESIVAAFRTVRDSVVFTDKRIIAINVQGITGKKTAYTSLPYSKVQAFSIETAGVLDRDCEIELYFSALGKVKFEIKGNFNIVHFNKILSQYVL</sequence>
<dbReference type="Proteomes" id="UP000654345">
    <property type="component" value="Unassembled WGS sequence"/>
</dbReference>
<evidence type="ECO:0000313" key="3">
    <source>
        <dbReference type="Proteomes" id="UP000654345"/>
    </source>
</evidence>
<evidence type="ECO:0000259" key="1">
    <source>
        <dbReference type="Pfam" id="PF08000"/>
    </source>
</evidence>
<evidence type="ECO:0000313" key="2">
    <source>
        <dbReference type="EMBL" id="GHO57748.1"/>
    </source>
</evidence>
<feature type="domain" description="Bacterial Pleckstrin homology" evidence="1">
    <location>
        <begin position="6"/>
        <end position="122"/>
    </location>
</feature>
<dbReference type="InterPro" id="IPR037063">
    <property type="entry name" value="PHb_sf"/>
</dbReference>
<proteinExistence type="predicted"/>
<dbReference type="Gene3D" id="2.30.29.50">
    <property type="entry name" value="Bacterial Pleckstrin homology domain"/>
    <property type="match status" value="1"/>
</dbReference>
<organism evidence="2 3">
    <name type="scientific">Ktedonobacter robiniae</name>
    <dbReference type="NCBI Taxonomy" id="2778365"/>
    <lineage>
        <taxon>Bacteria</taxon>
        <taxon>Bacillati</taxon>
        <taxon>Chloroflexota</taxon>
        <taxon>Ktedonobacteria</taxon>
        <taxon>Ktedonobacterales</taxon>
        <taxon>Ktedonobacteraceae</taxon>
        <taxon>Ktedonobacter</taxon>
    </lineage>
</organism>
<dbReference type="CDD" id="cd13225">
    <property type="entry name" value="PH-like_bacteria"/>
    <property type="match status" value="1"/>
</dbReference>
<dbReference type="RefSeq" id="WP_201374064.1">
    <property type="nucleotide sequence ID" value="NZ_BNJG01000002.1"/>
</dbReference>
<comment type="caution">
    <text evidence="2">The sequence shown here is derived from an EMBL/GenBank/DDBJ whole genome shotgun (WGS) entry which is preliminary data.</text>
</comment>
<dbReference type="PANTHER" id="PTHR35796">
    <property type="entry name" value="HYPOTHETICAL CYTOSOLIC PROTEIN"/>
    <property type="match status" value="1"/>
</dbReference>
<dbReference type="PANTHER" id="PTHR35796:SF3">
    <property type="entry name" value="BHLH DOMAIN-CONTAINING PROTEIN"/>
    <property type="match status" value="1"/>
</dbReference>
<accession>A0ABQ3UY92</accession>
<dbReference type="InterPro" id="IPR012544">
    <property type="entry name" value="PHb"/>
</dbReference>
<reference evidence="2 3" key="1">
    <citation type="journal article" date="2021" name="Int. J. Syst. Evol. Microbiol.">
        <title>Reticulibacter mediterranei gen. nov., sp. nov., within the new family Reticulibacteraceae fam. nov., and Ktedonospora formicarum gen. nov., sp. nov., Ktedonobacter robiniae sp. nov., Dictyobacter formicarum sp. nov. and Dictyobacter arantiisoli sp. nov., belonging to the class Ktedonobacteria.</title>
        <authorList>
            <person name="Yabe S."/>
            <person name="Zheng Y."/>
            <person name="Wang C.M."/>
            <person name="Sakai Y."/>
            <person name="Abe K."/>
            <person name="Yokota A."/>
            <person name="Donadio S."/>
            <person name="Cavaletti L."/>
            <person name="Monciardini P."/>
        </authorList>
    </citation>
    <scope>NUCLEOTIDE SEQUENCE [LARGE SCALE GENOMIC DNA]</scope>
    <source>
        <strain evidence="2 3">SOSP1-30</strain>
    </source>
</reference>
<name>A0ABQ3UY92_9CHLR</name>
<dbReference type="Pfam" id="PF08000">
    <property type="entry name" value="bPH_1"/>
    <property type="match status" value="1"/>
</dbReference>
<gene>
    <name evidence="2" type="ORF">KSB_62230</name>
</gene>
<keyword evidence="3" id="KW-1185">Reference proteome</keyword>
<dbReference type="EMBL" id="BNJG01000002">
    <property type="protein sequence ID" value="GHO57748.1"/>
    <property type="molecule type" value="Genomic_DNA"/>
</dbReference>